<reference evidence="13" key="1">
    <citation type="submission" date="2019-11" db="EMBL/GenBank/DDBJ databases">
        <title>Isolation and characterization of two novel species in the genus Thiomicrorhabdus.</title>
        <authorList>
            <person name="Mochizuki J."/>
            <person name="Kojima H."/>
            <person name="Fukui M."/>
        </authorList>
    </citation>
    <scope>NUCLEOTIDE SEQUENCE [LARGE SCALE GENOMIC DNA]</scope>
    <source>
        <strain evidence="13">aks77</strain>
    </source>
</reference>
<dbReference type="KEGG" id="tse:THMIRHAS_11460"/>
<evidence type="ECO:0000313" key="13">
    <source>
        <dbReference type="Proteomes" id="UP000501726"/>
    </source>
</evidence>
<evidence type="ECO:0000256" key="7">
    <source>
        <dbReference type="ARBA" id="ARBA00025211"/>
    </source>
</evidence>
<dbReference type="PANTHER" id="PTHR43178:SF2">
    <property type="entry name" value="DIHYDROLIPOYLLYSINE-RESIDUE ACETYLTRANSFERASE COMPONENT OF PYRUVATE DEHYDROGENASE COMPLEX"/>
    <property type="match status" value="1"/>
</dbReference>
<dbReference type="InterPro" id="IPR003016">
    <property type="entry name" value="2-oxoA_DH_lipoyl-BS"/>
</dbReference>
<dbReference type="SUPFAM" id="SSF47005">
    <property type="entry name" value="Peripheral subunit-binding domain of 2-oxo acid dehydrogenase complex"/>
    <property type="match status" value="1"/>
</dbReference>
<evidence type="ECO:0000256" key="5">
    <source>
        <dbReference type="ARBA" id="ARBA00022823"/>
    </source>
</evidence>
<comment type="function">
    <text evidence="7">The pyruvate dehydrogenase complex catalyzes the overall conversion of pyruvate to acetyl-CoA and CO(2). It contains multiple copies of three enzymatic components: pyruvate dehydrogenase (E1), dihydrolipoamide acetyltransferase (E2) and lipoamide dehydrogenase (E3).</text>
</comment>
<keyword evidence="4" id="KW-0677">Repeat</keyword>
<dbReference type="InterPro" id="IPR006256">
    <property type="entry name" value="AcTrfase_Pyrv_DH_cplx"/>
</dbReference>
<dbReference type="GO" id="GO:0006086">
    <property type="term" value="P:pyruvate decarboxylation to acetyl-CoA"/>
    <property type="evidence" value="ECO:0007669"/>
    <property type="project" value="UniProtKB-UniRule"/>
</dbReference>
<keyword evidence="13" id="KW-1185">Reference proteome</keyword>
<dbReference type="PROSITE" id="PS50968">
    <property type="entry name" value="BIOTINYL_LIPOYL"/>
    <property type="match status" value="1"/>
</dbReference>
<evidence type="ECO:0000259" key="11">
    <source>
        <dbReference type="PROSITE" id="PS51826"/>
    </source>
</evidence>
<feature type="domain" description="Lipoyl-binding" evidence="10">
    <location>
        <begin position="3"/>
        <end position="77"/>
    </location>
</feature>
<accession>A0A6F8PUF8</accession>
<gene>
    <name evidence="12" type="ORF">THMIRHAS_11460</name>
</gene>
<dbReference type="Pfam" id="PF00198">
    <property type="entry name" value="2-oxoacid_dh"/>
    <property type="match status" value="1"/>
</dbReference>
<comment type="catalytic activity">
    <reaction evidence="8 9">
        <text>N(6)-[(R)-dihydrolipoyl]-L-lysyl-[protein] + acetyl-CoA = N(6)-[(R)-S(8)-acetyldihydrolipoyl]-L-lysyl-[protein] + CoA</text>
        <dbReference type="Rhea" id="RHEA:17017"/>
        <dbReference type="Rhea" id="RHEA-COMP:10475"/>
        <dbReference type="Rhea" id="RHEA-COMP:10478"/>
        <dbReference type="ChEBI" id="CHEBI:57287"/>
        <dbReference type="ChEBI" id="CHEBI:57288"/>
        <dbReference type="ChEBI" id="CHEBI:83100"/>
        <dbReference type="ChEBI" id="CHEBI:83111"/>
        <dbReference type="EC" id="2.3.1.12"/>
    </reaction>
</comment>
<dbReference type="InterPro" id="IPR000089">
    <property type="entry name" value="Biotin_lipoyl"/>
</dbReference>
<dbReference type="SUPFAM" id="SSF51230">
    <property type="entry name" value="Single hybrid motif"/>
    <property type="match status" value="1"/>
</dbReference>
<dbReference type="PANTHER" id="PTHR43178">
    <property type="entry name" value="DIHYDROLIPOAMIDE ACETYLTRANSFERASE COMPONENT OF PYRUVATE DEHYDROGENASE COMPLEX"/>
    <property type="match status" value="1"/>
</dbReference>
<evidence type="ECO:0000256" key="4">
    <source>
        <dbReference type="ARBA" id="ARBA00022737"/>
    </source>
</evidence>
<dbReference type="GO" id="GO:0004742">
    <property type="term" value="F:dihydrolipoyllysine-residue acetyltransferase activity"/>
    <property type="evidence" value="ECO:0007669"/>
    <property type="project" value="UniProtKB-UniRule"/>
</dbReference>
<comment type="cofactor">
    <cofactor evidence="9">
        <name>(R)-lipoate</name>
        <dbReference type="ChEBI" id="CHEBI:83088"/>
    </cofactor>
    <text evidence="9">Binds 1 lipoyl cofactor covalently.</text>
</comment>
<dbReference type="NCBIfam" id="TIGR01348">
    <property type="entry name" value="PDHac_trf_long"/>
    <property type="match status" value="1"/>
</dbReference>
<keyword evidence="6 9" id="KW-0012">Acyltransferase</keyword>
<evidence type="ECO:0000256" key="2">
    <source>
        <dbReference type="ARBA" id="ARBA00011484"/>
    </source>
</evidence>
<dbReference type="GO" id="GO:0031405">
    <property type="term" value="F:lipoic acid binding"/>
    <property type="evidence" value="ECO:0007669"/>
    <property type="project" value="TreeGrafter"/>
</dbReference>
<dbReference type="AlphaFoldDB" id="A0A6F8PUF8"/>
<dbReference type="PROSITE" id="PS51826">
    <property type="entry name" value="PSBD"/>
    <property type="match status" value="1"/>
</dbReference>
<comment type="subunit">
    <text evidence="2 9">Forms a 24-polypeptide structural core with octahedral symmetry.</text>
</comment>
<dbReference type="InterPro" id="IPR004167">
    <property type="entry name" value="PSBD"/>
</dbReference>
<dbReference type="InterPro" id="IPR023213">
    <property type="entry name" value="CAT-like_dom_sf"/>
</dbReference>
<dbReference type="GO" id="GO:0045254">
    <property type="term" value="C:pyruvate dehydrogenase complex"/>
    <property type="evidence" value="ECO:0007669"/>
    <property type="project" value="UniProtKB-UniRule"/>
</dbReference>
<dbReference type="SUPFAM" id="SSF52777">
    <property type="entry name" value="CoA-dependent acyltransferases"/>
    <property type="match status" value="1"/>
</dbReference>
<dbReference type="Proteomes" id="UP000501726">
    <property type="component" value="Chromosome"/>
</dbReference>
<dbReference type="FunFam" id="2.40.50.100:FF:000009">
    <property type="entry name" value="Acetyltransferase component of pyruvate dehydrogenase complex"/>
    <property type="match status" value="1"/>
</dbReference>
<comment type="similarity">
    <text evidence="1 9">Belongs to the 2-oxoacid dehydrogenase family.</text>
</comment>
<dbReference type="Gene3D" id="2.40.50.100">
    <property type="match status" value="1"/>
</dbReference>
<organism evidence="12 13">
    <name type="scientific">Thiosulfatimonas sediminis</name>
    <dbReference type="NCBI Taxonomy" id="2675054"/>
    <lineage>
        <taxon>Bacteria</taxon>
        <taxon>Pseudomonadati</taxon>
        <taxon>Pseudomonadota</taxon>
        <taxon>Gammaproteobacteria</taxon>
        <taxon>Thiotrichales</taxon>
        <taxon>Piscirickettsiaceae</taxon>
        <taxon>Thiosulfatimonas</taxon>
    </lineage>
</organism>
<feature type="domain" description="Peripheral subunit-binding (PSBD)" evidence="11">
    <location>
        <begin position="136"/>
        <end position="173"/>
    </location>
</feature>
<evidence type="ECO:0000259" key="10">
    <source>
        <dbReference type="PROSITE" id="PS50968"/>
    </source>
</evidence>
<dbReference type="Gene3D" id="3.30.559.10">
    <property type="entry name" value="Chloramphenicol acetyltransferase-like domain"/>
    <property type="match status" value="1"/>
</dbReference>
<evidence type="ECO:0000313" key="12">
    <source>
        <dbReference type="EMBL" id="BBP45773.1"/>
    </source>
</evidence>
<dbReference type="Pfam" id="PF02817">
    <property type="entry name" value="E3_binding"/>
    <property type="match status" value="1"/>
</dbReference>
<evidence type="ECO:0000256" key="8">
    <source>
        <dbReference type="ARBA" id="ARBA00048370"/>
    </source>
</evidence>
<dbReference type="Gene3D" id="4.10.320.10">
    <property type="entry name" value="E3-binding domain"/>
    <property type="match status" value="1"/>
</dbReference>
<proteinExistence type="inferred from homology"/>
<dbReference type="InterPro" id="IPR036625">
    <property type="entry name" value="E3-bd_dom_sf"/>
</dbReference>
<dbReference type="RefSeq" id="WP_173271790.1">
    <property type="nucleotide sequence ID" value="NZ_AP021889.1"/>
</dbReference>
<keyword evidence="3 9" id="KW-0808">Transferase</keyword>
<dbReference type="EC" id="2.3.1.12" evidence="9"/>
<protein>
    <recommendedName>
        <fullName evidence="9">Acetyltransferase component of pyruvate dehydrogenase complex</fullName>
        <ecNumber evidence="9">2.3.1.12</ecNumber>
    </recommendedName>
</protein>
<dbReference type="GO" id="GO:0005737">
    <property type="term" value="C:cytoplasm"/>
    <property type="evidence" value="ECO:0007669"/>
    <property type="project" value="TreeGrafter"/>
</dbReference>
<dbReference type="InterPro" id="IPR001078">
    <property type="entry name" value="2-oxoacid_DH_actylTfrase"/>
</dbReference>
<name>A0A6F8PUF8_9GAMM</name>
<dbReference type="InterPro" id="IPR011053">
    <property type="entry name" value="Single_hybrid_motif"/>
</dbReference>
<evidence type="ECO:0000256" key="3">
    <source>
        <dbReference type="ARBA" id="ARBA00022679"/>
    </source>
</evidence>
<dbReference type="PROSITE" id="PS00189">
    <property type="entry name" value="LIPOYL"/>
    <property type="match status" value="1"/>
</dbReference>
<evidence type="ECO:0000256" key="9">
    <source>
        <dbReference type="RuleBase" id="RU361137"/>
    </source>
</evidence>
<dbReference type="CDD" id="cd06849">
    <property type="entry name" value="lipoyl_domain"/>
    <property type="match status" value="1"/>
</dbReference>
<keyword evidence="5 9" id="KW-0450">Lipoyl</keyword>
<dbReference type="EMBL" id="AP021889">
    <property type="protein sequence ID" value="BBP45773.1"/>
    <property type="molecule type" value="Genomic_DNA"/>
</dbReference>
<evidence type="ECO:0000256" key="6">
    <source>
        <dbReference type="ARBA" id="ARBA00023315"/>
    </source>
</evidence>
<evidence type="ECO:0000256" key="1">
    <source>
        <dbReference type="ARBA" id="ARBA00007317"/>
    </source>
</evidence>
<dbReference type="Pfam" id="PF00364">
    <property type="entry name" value="Biotin_lipoyl"/>
    <property type="match status" value="1"/>
</dbReference>
<dbReference type="FunFam" id="3.30.559.10:FF:000004">
    <property type="entry name" value="Acetyltransferase component of pyruvate dehydrogenase complex"/>
    <property type="match status" value="1"/>
</dbReference>
<sequence>MAITQVKVPDIGDFDSVEIIEILVAEGDVVAIDDSLITLESDKATMEIPSPVAGKITKLVVAVGESVAEGDYILDIEVSGEAVAEAIKPQAPVAQAAAPVTVAPAPVAPDVVKQPDQKAPVAAKPINPQAMSAAFHASPSVRAFARNLGVDLTHVEGSGPKGRIKQSDVEAAIKAVMSGQKPAPGQAAMSGSGIPPIPAIDFSQFGETTAEELGRIKKISGKFLHASWLNVPHVTQFDECDITEMDQFRKDQKAAAEKVGIKLTPLVFVMKAVVKALQDFPSFNASLSADGQSIIKKHYYNIGIAVDTPNGLVVPVVKDVDKKGIYELSRDLMEISAKARDGKLGPKEMSGGTFTISSLGGIGGTQFTPIVNAPEVAIMGLSKAKIQPVWNGKEFAPRLMMPFSVSYDHRAVDGAEGVRFTTAVGNYLSDLRQLIL</sequence>
<dbReference type="InterPro" id="IPR050743">
    <property type="entry name" value="2-oxoacid_DH_E2_comp"/>
</dbReference>